<dbReference type="PANTHER" id="PTHR10209">
    <property type="entry name" value="OXIDOREDUCTASE, 2OG-FE II OXYGENASE FAMILY PROTEIN"/>
    <property type="match status" value="1"/>
</dbReference>
<dbReference type="Proteomes" id="UP000233551">
    <property type="component" value="Unassembled WGS sequence"/>
</dbReference>
<protein>
    <recommendedName>
        <fullName evidence="5">Non-haem dioxygenase N-terminal domain-containing protein</fullName>
    </recommendedName>
</protein>
<gene>
    <name evidence="6" type="ORF">CRG98_047208</name>
</gene>
<comment type="caution">
    <text evidence="6">The sequence shown here is derived from an EMBL/GenBank/DDBJ whole genome shotgun (WGS) entry which is preliminary data.</text>
</comment>
<dbReference type="Gene3D" id="2.60.120.330">
    <property type="entry name" value="B-lactam Antibiotic, Isopenicillin N Synthase, Chain"/>
    <property type="match status" value="1"/>
</dbReference>
<dbReference type="EMBL" id="PGOL01007700">
    <property type="protein sequence ID" value="PKI32401.1"/>
    <property type="molecule type" value="Genomic_DNA"/>
</dbReference>
<feature type="domain" description="Non-haem dioxygenase N-terminal" evidence="5">
    <location>
        <begin position="72"/>
        <end position="140"/>
    </location>
</feature>
<keyword evidence="2" id="KW-0560">Oxidoreductase</keyword>
<keyword evidence="1" id="KW-0479">Metal-binding</keyword>
<evidence type="ECO:0000259" key="5">
    <source>
        <dbReference type="Pfam" id="PF14226"/>
    </source>
</evidence>
<accession>A0A2I0HL60</accession>
<dbReference type="GO" id="GO:0016491">
    <property type="term" value="F:oxidoreductase activity"/>
    <property type="evidence" value="ECO:0007669"/>
    <property type="project" value="UniProtKB-KW"/>
</dbReference>
<proteinExistence type="predicted"/>
<evidence type="ECO:0000313" key="7">
    <source>
        <dbReference type="Proteomes" id="UP000233551"/>
    </source>
</evidence>
<evidence type="ECO:0000256" key="1">
    <source>
        <dbReference type="ARBA" id="ARBA00022723"/>
    </source>
</evidence>
<reference evidence="6 7" key="1">
    <citation type="submission" date="2017-11" db="EMBL/GenBank/DDBJ databases">
        <title>De-novo sequencing of pomegranate (Punica granatum L.) genome.</title>
        <authorList>
            <person name="Akparov Z."/>
            <person name="Amiraslanov A."/>
            <person name="Hajiyeva S."/>
            <person name="Abbasov M."/>
            <person name="Kaur K."/>
            <person name="Hamwieh A."/>
            <person name="Solovyev V."/>
            <person name="Salamov A."/>
            <person name="Braich B."/>
            <person name="Kosarev P."/>
            <person name="Mahmoud A."/>
            <person name="Hajiyev E."/>
            <person name="Babayeva S."/>
            <person name="Izzatullayeva V."/>
            <person name="Mammadov A."/>
            <person name="Mammadov A."/>
            <person name="Sharifova S."/>
            <person name="Ojaghi J."/>
            <person name="Eynullazada K."/>
            <person name="Bayramov B."/>
            <person name="Abdulazimova A."/>
            <person name="Shahmuradov I."/>
        </authorList>
    </citation>
    <scope>NUCLEOTIDE SEQUENCE [LARGE SCALE GENOMIC DNA]</scope>
    <source>
        <strain evidence="7">cv. AG2017</strain>
        <tissue evidence="6">Leaf</tissue>
    </source>
</reference>
<dbReference type="STRING" id="22663.A0A2I0HL60"/>
<evidence type="ECO:0000313" key="6">
    <source>
        <dbReference type="EMBL" id="PKI32401.1"/>
    </source>
</evidence>
<organism evidence="6 7">
    <name type="scientific">Punica granatum</name>
    <name type="common">Pomegranate</name>
    <dbReference type="NCBI Taxonomy" id="22663"/>
    <lineage>
        <taxon>Eukaryota</taxon>
        <taxon>Viridiplantae</taxon>
        <taxon>Streptophyta</taxon>
        <taxon>Embryophyta</taxon>
        <taxon>Tracheophyta</taxon>
        <taxon>Spermatophyta</taxon>
        <taxon>Magnoliopsida</taxon>
        <taxon>eudicotyledons</taxon>
        <taxon>Gunneridae</taxon>
        <taxon>Pentapetalae</taxon>
        <taxon>rosids</taxon>
        <taxon>malvids</taxon>
        <taxon>Myrtales</taxon>
        <taxon>Lythraceae</taxon>
        <taxon>Punica</taxon>
    </lineage>
</organism>
<dbReference type="Pfam" id="PF14226">
    <property type="entry name" value="DIOX_N"/>
    <property type="match status" value="1"/>
</dbReference>
<dbReference type="AlphaFoldDB" id="A0A2I0HL60"/>
<dbReference type="PANTHER" id="PTHR10209:SF859">
    <property type="entry name" value="OS03G0690500 PROTEIN"/>
    <property type="match status" value="1"/>
</dbReference>
<sequence length="182" mass="20404">MAVSDQNESIPAENESKYDRRNRELRAFDETKAGVKGLVDAGIEKVSSIFNCTEFGFNADPNATPDGPGFSIPIVDLDGIHTDPARRSEIVRQVQDASEGWGFFKVINHGIPSSVLEETIDGIRRFHEQDTEVKKRFNTRDLRSKVIYMSNFDLYEALALIVTCINAISFCQQGAISYFSLF</sequence>
<evidence type="ECO:0000256" key="2">
    <source>
        <dbReference type="ARBA" id="ARBA00023002"/>
    </source>
</evidence>
<dbReference type="InterPro" id="IPR026992">
    <property type="entry name" value="DIOX_N"/>
</dbReference>
<evidence type="ECO:0000256" key="3">
    <source>
        <dbReference type="ARBA" id="ARBA00023004"/>
    </source>
</evidence>
<dbReference type="SUPFAM" id="SSF51197">
    <property type="entry name" value="Clavaminate synthase-like"/>
    <property type="match status" value="1"/>
</dbReference>
<evidence type="ECO:0000256" key="4">
    <source>
        <dbReference type="SAM" id="MobiDB-lite"/>
    </source>
</evidence>
<feature type="region of interest" description="Disordered" evidence="4">
    <location>
        <begin position="1"/>
        <end position="21"/>
    </location>
</feature>
<keyword evidence="3" id="KW-0408">Iron</keyword>
<keyword evidence="7" id="KW-1185">Reference proteome</keyword>
<name>A0A2I0HL60_PUNGR</name>
<dbReference type="GO" id="GO:0046872">
    <property type="term" value="F:metal ion binding"/>
    <property type="evidence" value="ECO:0007669"/>
    <property type="project" value="UniProtKB-KW"/>
</dbReference>
<dbReference type="InterPro" id="IPR027443">
    <property type="entry name" value="IPNS-like_sf"/>
</dbReference>